<dbReference type="GO" id="GO:0005829">
    <property type="term" value="C:cytosol"/>
    <property type="evidence" value="ECO:0007669"/>
    <property type="project" value="TreeGrafter"/>
</dbReference>
<dbReference type="NCBIfam" id="NF000755">
    <property type="entry name" value="PRK00046.1"/>
    <property type="match status" value="1"/>
</dbReference>
<comment type="subcellular location">
    <subcellularLocation>
        <location evidence="3">Cytoplasm</location>
    </subcellularLocation>
</comment>
<dbReference type="InterPro" id="IPR036318">
    <property type="entry name" value="FAD-bd_PCMH-like_sf"/>
</dbReference>
<evidence type="ECO:0000256" key="11">
    <source>
        <dbReference type="ARBA" id="ARBA00022960"/>
    </source>
</evidence>
<evidence type="ECO:0000256" key="4">
    <source>
        <dbReference type="ARBA" id="ARBA00004752"/>
    </source>
</evidence>
<evidence type="ECO:0000256" key="7">
    <source>
        <dbReference type="ARBA" id="ARBA00022618"/>
    </source>
</evidence>
<reference evidence="18 19" key="1">
    <citation type="journal article" date="2014" name="Genome Biol. Evol.">
        <title>Comparative genomics and transcriptomics analyses reveal divergent lifestyle features of nematode endoparasitic fungus Hirsutella minnesotensis.</title>
        <authorList>
            <person name="Lai Y."/>
            <person name="Liu K."/>
            <person name="Zhang X."/>
            <person name="Zhang X."/>
            <person name="Li K."/>
            <person name="Wang N."/>
            <person name="Shu C."/>
            <person name="Wu Y."/>
            <person name="Wang C."/>
            <person name="Bushley K.E."/>
            <person name="Xiang M."/>
            <person name="Liu X."/>
        </authorList>
    </citation>
    <scope>NUCLEOTIDE SEQUENCE [LARGE SCALE GENOMIC DNA]</scope>
    <source>
        <strain evidence="18 19">3608</strain>
    </source>
</reference>
<dbReference type="InterPro" id="IPR006094">
    <property type="entry name" value="Oxid_FAD_bind_N"/>
</dbReference>
<dbReference type="InterPro" id="IPR036635">
    <property type="entry name" value="MurB_C_sf"/>
</dbReference>
<feature type="domain" description="FAD-binding PCMH-type" evidence="17">
    <location>
        <begin position="19"/>
        <end position="190"/>
    </location>
</feature>
<comment type="function">
    <text evidence="2">Cell wall formation.</text>
</comment>
<dbReference type="SUPFAM" id="SSF56176">
    <property type="entry name" value="FAD-binding/transporter-associated domain-like"/>
    <property type="match status" value="1"/>
</dbReference>
<dbReference type="NCBIfam" id="TIGR00179">
    <property type="entry name" value="murB"/>
    <property type="match status" value="1"/>
</dbReference>
<evidence type="ECO:0000256" key="16">
    <source>
        <dbReference type="ARBA" id="ARBA00048914"/>
    </source>
</evidence>
<dbReference type="UniPathway" id="UPA00219"/>
<keyword evidence="11" id="KW-0133">Cell shape</keyword>
<dbReference type="OrthoDB" id="66620at2759"/>
<dbReference type="Pfam" id="PF01565">
    <property type="entry name" value="FAD_binding_4"/>
    <property type="match status" value="1"/>
</dbReference>
<keyword evidence="8" id="KW-0285">Flavoprotein</keyword>
<evidence type="ECO:0000256" key="9">
    <source>
        <dbReference type="ARBA" id="ARBA00022827"/>
    </source>
</evidence>
<evidence type="ECO:0000256" key="2">
    <source>
        <dbReference type="ARBA" id="ARBA00003921"/>
    </source>
</evidence>
<dbReference type="PANTHER" id="PTHR21071:SF4">
    <property type="entry name" value="UDP-N-ACETYLENOLPYRUVOYLGLUCOSAMINE REDUCTASE"/>
    <property type="match status" value="1"/>
</dbReference>
<dbReference type="InterPro" id="IPR016167">
    <property type="entry name" value="FAD-bd_PCMH_sub1"/>
</dbReference>
<evidence type="ECO:0000256" key="5">
    <source>
        <dbReference type="ARBA" id="ARBA00012518"/>
    </source>
</evidence>
<evidence type="ECO:0000256" key="1">
    <source>
        <dbReference type="ARBA" id="ARBA00001974"/>
    </source>
</evidence>
<dbReference type="Proteomes" id="UP000054481">
    <property type="component" value="Unassembled WGS sequence"/>
</dbReference>
<sequence length="343" mass="37839">MSMPVWEEFVDLEDYNTFRVKSTARYLVRIQSPDIGQLVRSARFQNHRHFILGSGSNILLAHRTYDGIVLKNEIPGIDIVSQHGIYTTLKVGGGVIWDSLVTHCIKNRLGGIENLSMIPGTVGAAPIQNIGAYGVEVGDVIESVQVVDTRTGKARSVPKAECDFGYRDSAFKHELRGCLITSVTIKLTNANHYRPTLTFDSIKKILEVQGSLEPTIQSVSDAVRFIRRQKLPALNEIGNAGSFFVNVVVDASMYQGMNNLHPYLPSFPALNGSKIIPAAWLIEKCGWKGVQLGRVGVYAHNALVLVNFGGAKGGEIIELSDRIIQDVEHRFGMKLRLEVNIVL</sequence>
<dbReference type="EMBL" id="KQ030520">
    <property type="protein sequence ID" value="KJZ75102.1"/>
    <property type="molecule type" value="Genomic_DNA"/>
</dbReference>
<evidence type="ECO:0000256" key="6">
    <source>
        <dbReference type="ARBA" id="ARBA00022490"/>
    </source>
</evidence>
<keyword evidence="15" id="KW-0961">Cell wall biogenesis/degradation</keyword>
<keyword evidence="13" id="KW-0560">Oxidoreductase</keyword>
<gene>
    <name evidence="18" type="ORF">HIM_05588</name>
</gene>
<dbReference type="AlphaFoldDB" id="A0A0F8A065"/>
<protein>
    <recommendedName>
        <fullName evidence="5">UDP-N-acetylmuramate dehydrogenase</fullName>
        <ecNumber evidence="5">1.3.1.98</ecNumber>
    </recommendedName>
</protein>
<dbReference type="Gene3D" id="3.30.43.10">
    <property type="entry name" value="Uridine Diphospho-n-acetylenolpyruvylglucosamine Reductase, domain 2"/>
    <property type="match status" value="1"/>
</dbReference>
<dbReference type="SUPFAM" id="SSF56194">
    <property type="entry name" value="Uridine diphospho-N-Acetylenolpyruvylglucosamine reductase, MurB, C-terminal domain"/>
    <property type="match status" value="1"/>
</dbReference>
<dbReference type="InterPro" id="IPR011601">
    <property type="entry name" value="MurB_C"/>
</dbReference>
<keyword evidence="6" id="KW-0963">Cytoplasm</keyword>
<evidence type="ECO:0000256" key="12">
    <source>
        <dbReference type="ARBA" id="ARBA00022984"/>
    </source>
</evidence>
<organism evidence="18 19">
    <name type="scientific">Hirsutella minnesotensis 3608</name>
    <dbReference type="NCBI Taxonomy" id="1043627"/>
    <lineage>
        <taxon>Eukaryota</taxon>
        <taxon>Fungi</taxon>
        <taxon>Dikarya</taxon>
        <taxon>Ascomycota</taxon>
        <taxon>Pezizomycotina</taxon>
        <taxon>Sordariomycetes</taxon>
        <taxon>Hypocreomycetidae</taxon>
        <taxon>Hypocreales</taxon>
        <taxon>Ophiocordycipitaceae</taxon>
        <taxon>Hirsutella</taxon>
    </lineage>
</organism>
<keyword evidence="14" id="KW-0131">Cell cycle</keyword>
<comment type="catalytic activity">
    <reaction evidence="16">
        <text>UDP-N-acetyl-alpha-D-muramate + NADP(+) = UDP-N-acetyl-3-O-(1-carboxyvinyl)-alpha-D-glucosamine + NADPH + H(+)</text>
        <dbReference type="Rhea" id="RHEA:12248"/>
        <dbReference type="ChEBI" id="CHEBI:15378"/>
        <dbReference type="ChEBI" id="CHEBI:57783"/>
        <dbReference type="ChEBI" id="CHEBI:58349"/>
        <dbReference type="ChEBI" id="CHEBI:68483"/>
        <dbReference type="ChEBI" id="CHEBI:70757"/>
        <dbReference type="EC" id="1.3.1.98"/>
    </reaction>
</comment>
<keyword evidence="7" id="KW-0132">Cell division</keyword>
<dbReference type="GO" id="GO:0071949">
    <property type="term" value="F:FAD binding"/>
    <property type="evidence" value="ECO:0007669"/>
    <property type="project" value="InterPro"/>
</dbReference>
<comment type="cofactor">
    <cofactor evidence="1">
        <name>FAD</name>
        <dbReference type="ChEBI" id="CHEBI:57692"/>
    </cofactor>
</comment>
<dbReference type="GO" id="GO:0051301">
    <property type="term" value="P:cell division"/>
    <property type="evidence" value="ECO:0007669"/>
    <property type="project" value="UniProtKB-KW"/>
</dbReference>
<evidence type="ECO:0000313" key="19">
    <source>
        <dbReference type="Proteomes" id="UP000054481"/>
    </source>
</evidence>
<dbReference type="GO" id="GO:0071555">
    <property type="term" value="P:cell wall organization"/>
    <property type="evidence" value="ECO:0007669"/>
    <property type="project" value="UniProtKB-KW"/>
</dbReference>
<dbReference type="InterPro" id="IPR016169">
    <property type="entry name" value="FAD-bd_PCMH_sub2"/>
</dbReference>
<evidence type="ECO:0000256" key="14">
    <source>
        <dbReference type="ARBA" id="ARBA00023306"/>
    </source>
</evidence>
<keyword evidence="9" id="KW-0274">FAD</keyword>
<dbReference type="InterPro" id="IPR016166">
    <property type="entry name" value="FAD-bd_PCMH"/>
</dbReference>
<evidence type="ECO:0000256" key="10">
    <source>
        <dbReference type="ARBA" id="ARBA00022857"/>
    </source>
</evidence>
<dbReference type="HAMAP" id="MF_00037">
    <property type="entry name" value="MurB"/>
    <property type="match status" value="1"/>
</dbReference>
<evidence type="ECO:0000256" key="13">
    <source>
        <dbReference type="ARBA" id="ARBA00023002"/>
    </source>
</evidence>
<keyword evidence="10" id="KW-0521">NADP</keyword>
<dbReference type="Gene3D" id="3.30.465.10">
    <property type="match status" value="1"/>
</dbReference>
<dbReference type="Pfam" id="PF02873">
    <property type="entry name" value="MurB_C"/>
    <property type="match status" value="1"/>
</dbReference>
<evidence type="ECO:0000256" key="8">
    <source>
        <dbReference type="ARBA" id="ARBA00022630"/>
    </source>
</evidence>
<evidence type="ECO:0000256" key="15">
    <source>
        <dbReference type="ARBA" id="ARBA00023316"/>
    </source>
</evidence>
<keyword evidence="19" id="KW-1185">Reference proteome</keyword>
<dbReference type="PROSITE" id="PS51387">
    <property type="entry name" value="FAD_PCMH"/>
    <property type="match status" value="1"/>
</dbReference>
<proteinExistence type="inferred from homology"/>
<dbReference type="EC" id="1.3.1.98" evidence="5"/>
<dbReference type="Gene3D" id="3.90.78.10">
    <property type="entry name" value="UDP-N-acetylenolpyruvoylglucosamine reductase, C-terminal domain"/>
    <property type="match status" value="1"/>
</dbReference>
<keyword evidence="12" id="KW-0573">Peptidoglycan synthesis</keyword>
<dbReference type="PANTHER" id="PTHR21071">
    <property type="entry name" value="UDP-N-ACETYLENOLPYRUVOYLGLUCOSAMINE REDUCTASE"/>
    <property type="match status" value="1"/>
</dbReference>
<dbReference type="GO" id="GO:0008360">
    <property type="term" value="P:regulation of cell shape"/>
    <property type="evidence" value="ECO:0007669"/>
    <property type="project" value="UniProtKB-KW"/>
</dbReference>
<comment type="pathway">
    <text evidence="4">Cell wall biogenesis; peptidoglycan biosynthesis.</text>
</comment>
<accession>A0A0F8A065</accession>
<evidence type="ECO:0000313" key="18">
    <source>
        <dbReference type="EMBL" id="KJZ75102.1"/>
    </source>
</evidence>
<dbReference type="GO" id="GO:0008762">
    <property type="term" value="F:UDP-N-acetylmuramate dehydrogenase activity"/>
    <property type="evidence" value="ECO:0007669"/>
    <property type="project" value="UniProtKB-EC"/>
</dbReference>
<name>A0A0F8A065_9HYPO</name>
<dbReference type="InterPro" id="IPR003170">
    <property type="entry name" value="MurB"/>
</dbReference>
<evidence type="ECO:0000259" key="17">
    <source>
        <dbReference type="PROSITE" id="PS51387"/>
    </source>
</evidence>
<evidence type="ECO:0000256" key="3">
    <source>
        <dbReference type="ARBA" id="ARBA00004496"/>
    </source>
</evidence>